<dbReference type="InterPro" id="IPR013324">
    <property type="entry name" value="RNA_pol_sigma_r3/r4-like"/>
</dbReference>
<evidence type="ECO:0000313" key="1">
    <source>
        <dbReference type="EMBL" id="DAE26604.1"/>
    </source>
</evidence>
<organism evidence="1">
    <name type="scientific">Ackermannviridae sp. ctaCq7</name>
    <dbReference type="NCBI Taxonomy" id="2827294"/>
    <lineage>
        <taxon>Viruses</taxon>
        <taxon>Duplodnaviria</taxon>
        <taxon>Heunggongvirae</taxon>
        <taxon>Uroviricota</taxon>
        <taxon>Caudoviricetes</taxon>
        <taxon>Pantevenvirales</taxon>
        <taxon>Ackermannviridae</taxon>
    </lineage>
</organism>
<sequence>MEQKEFNAKTDLYPYTHEYYFGFFKTKQMIDFIKNMNKINPNIDDEYFSLKLYLTCLEHNLKPNKQSAYYLLQLEWRKLKKYPTSLKNVNLKELKDETVLDINNLEEKCIKEVNNINTHKLYEKIMNYVEKTCKERQKQVFKLYFLEGLRMVDIQKKMNFNSRQAVDTTLTKLINKIKNKFGVEYKKLKLDD</sequence>
<proteinExistence type="predicted"/>
<dbReference type="EMBL" id="BK015821">
    <property type="protein sequence ID" value="DAE26604.1"/>
    <property type="molecule type" value="Genomic_DNA"/>
</dbReference>
<accession>A0A8S5R6J3</accession>
<name>A0A8S5R6J3_9CAUD</name>
<protein>
    <submittedName>
        <fullName evidence="1">RNA polymerase sigma factor</fullName>
    </submittedName>
</protein>
<reference evidence="1" key="1">
    <citation type="journal article" date="2021" name="Proc. Natl. Acad. Sci. U.S.A.">
        <title>A Catalog of Tens of Thousands of Viruses from Human Metagenomes Reveals Hidden Associations with Chronic Diseases.</title>
        <authorList>
            <person name="Tisza M.J."/>
            <person name="Buck C.B."/>
        </authorList>
    </citation>
    <scope>NUCLEOTIDE SEQUENCE</scope>
    <source>
        <strain evidence="1">CtaCq7</strain>
    </source>
</reference>
<dbReference type="SUPFAM" id="SSF88659">
    <property type="entry name" value="Sigma3 and sigma4 domains of RNA polymerase sigma factors"/>
    <property type="match status" value="1"/>
</dbReference>